<evidence type="ECO:0000313" key="7">
    <source>
        <dbReference type="Proteomes" id="UP000032266"/>
    </source>
</evidence>
<accession>A0A0C5VDF5</accession>
<dbReference type="InterPro" id="IPR035472">
    <property type="entry name" value="RpiR-like_SIS"/>
</dbReference>
<protein>
    <submittedName>
        <fullName evidence="6">Transcriptional regulator</fullName>
    </submittedName>
</protein>
<dbReference type="EMBL" id="CP007142">
    <property type="protein sequence ID" value="AJQ97365.1"/>
    <property type="molecule type" value="Genomic_DNA"/>
</dbReference>
<sequence length="292" mass="32314">MNQTNLPNTLEELEQTIAERYNDLSKRLQQVARYLTDHPRDVAFDTVASIATKANVTPSTLIRFANALGFQGFSEMQRLFRSKLIDDAPSYSERIRMARQEYGQSDNPSPFQLLQEFTTSNVIALDHLKHEMDEESLNKALDILENAKSTHIVGVRRAFVVASYFAYALRHIEHHAYLVDGIGGMFKEQAQSIDAKDAVIAISFTPYAQETLDVAQIAMKKGSPLIVITDSPLSPLALQASVSLVVKEAQVRSFRSLTSSLCLAQTLSIGLAYRLQANNKLDGKPIAAPDGA</sequence>
<dbReference type="OrthoDB" id="9814005at2"/>
<dbReference type="GO" id="GO:0003700">
    <property type="term" value="F:DNA-binding transcription factor activity"/>
    <property type="evidence" value="ECO:0007669"/>
    <property type="project" value="InterPro"/>
</dbReference>
<dbReference type="InterPro" id="IPR036388">
    <property type="entry name" value="WH-like_DNA-bd_sf"/>
</dbReference>
<dbReference type="InterPro" id="IPR046348">
    <property type="entry name" value="SIS_dom_sf"/>
</dbReference>
<dbReference type="InterPro" id="IPR047640">
    <property type="entry name" value="RpiR-like"/>
</dbReference>
<feature type="domain" description="HTH rpiR-type" evidence="4">
    <location>
        <begin position="11"/>
        <end position="87"/>
    </location>
</feature>
<dbReference type="KEGG" id="gsn:YC6258_05335"/>
<keyword evidence="2" id="KW-0238">DNA-binding</keyword>
<dbReference type="Gene3D" id="3.40.50.10490">
    <property type="entry name" value="Glucose-6-phosphate isomerase like protein, domain 1"/>
    <property type="match status" value="1"/>
</dbReference>
<feature type="domain" description="SIS" evidence="5">
    <location>
        <begin position="140"/>
        <end position="277"/>
    </location>
</feature>
<evidence type="ECO:0000313" key="6">
    <source>
        <dbReference type="EMBL" id="AJQ97365.1"/>
    </source>
</evidence>
<dbReference type="InterPro" id="IPR009057">
    <property type="entry name" value="Homeodomain-like_sf"/>
</dbReference>
<evidence type="ECO:0000256" key="1">
    <source>
        <dbReference type="ARBA" id="ARBA00023015"/>
    </source>
</evidence>
<dbReference type="Proteomes" id="UP000032266">
    <property type="component" value="Chromosome"/>
</dbReference>
<dbReference type="Pfam" id="PF01380">
    <property type="entry name" value="SIS"/>
    <property type="match status" value="1"/>
</dbReference>
<dbReference type="Gene3D" id="1.10.10.10">
    <property type="entry name" value="Winged helix-like DNA-binding domain superfamily/Winged helix DNA-binding domain"/>
    <property type="match status" value="1"/>
</dbReference>
<reference evidence="6 7" key="1">
    <citation type="submission" date="2014-01" db="EMBL/GenBank/DDBJ databases">
        <title>Full genme sequencing of cellulolytic bacterium Gynuella sunshinyii YC6258T gen. nov., sp. nov.</title>
        <authorList>
            <person name="Khan H."/>
            <person name="Chung E.J."/>
            <person name="Chung Y.R."/>
        </authorList>
    </citation>
    <scope>NUCLEOTIDE SEQUENCE [LARGE SCALE GENOMIC DNA]</scope>
    <source>
        <strain evidence="6 7">YC6258</strain>
    </source>
</reference>
<dbReference type="InterPro" id="IPR001347">
    <property type="entry name" value="SIS_dom"/>
</dbReference>
<dbReference type="Pfam" id="PF01418">
    <property type="entry name" value="HTH_6"/>
    <property type="match status" value="1"/>
</dbReference>
<dbReference type="PROSITE" id="PS51464">
    <property type="entry name" value="SIS"/>
    <property type="match status" value="1"/>
</dbReference>
<dbReference type="GO" id="GO:1901135">
    <property type="term" value="P:carbohydrate derivative metabolic process"/>
    <property type="evidence" value="ECO:0007669"/>
    <property type="project" value="InterPro"/>
</dbReference>
<dbReference type="PANTHER" id="PTHR30514:SF20">
    <property type="entry name" value="TRANSCRIPTIONAL REGULATOR"/>
    <property type="match status" value="1"/>
</dbReference>
<dbReference type="RefSeq" id="WP_044619126.1">
    <property type="nucleotide sequence ID" value="NZ_CP007142.1"/>
</dbReference>
<keyword evidence="7" id="KW-1185">Reference proteome</keyword>
<evidence type="ECO:0000259" key="4">
    <source>
        <dbReference type="PROSITE" id="PS51071"/>
    </source>
</evidence>
<evidence type="ECO:0000259" key="5">
    <source>
        <dbReference type="PROSITE" id="PS51464"/>
    </source>
</evidence>
<evidence type="ECO:0000256" key="2">
    <source>
        <dbReference type="ARBA" id="ARBA00023125"/>
    </source>
</evidence>
<proteinExistence type="predicted"/>
<evidence type="ECO:0000256" key="3">
    <source>
        <dbReference type="ARBA" id="ARBA00023163"/>
    </source>
</evidence>
<dbReference type="HOGENOM" id="CLU_055769_1_3_6"/>
<keyword evidence="3" id="KW-0804">Transcription</keyword>
<dbReference type="SUPFAM" id="SSF53697">
    <property type="entry name" value="SIS domain"/>
    <property type="match status" value="1"/>
</dbReference>
<name>A0A0C5VDF5_9GAMM</name>
<dbReference type="STRING" id="1445510.YC6258_05335"/>
<dbReference type="SUPFAM" id="SSF46689">
    <property type="entry name" value="Homeodomain-like"/>
    <property type="match status" value="1"/>
</dbReference>
<dbReference type="PROSITE" id="PS51071">
    <property type="entry name" value="HTH_RPIR"/>
    <property type="match status" value="1"/>
</dbReference>
<dbReference type="GO" id="GO:0003677">
    <property type="term" value="F:DNA binding"/>
    <property type="evidence" value="ECO:0007669"/>
    <property type="project" value="UniProtKB-KW"/>
</dbReference>
<keyword evidence="1" id="KW-0805">Transcription regulation</keyword>
<dbReference type="PANTHER" id="PTHR30514">
    <property type="entry name" value="GLUCOKINASE"/>
    <property type="match status" value="1"/>
</dbReference>
<dbReference type="AlphaFoldDB" id="A0A0C5VDF5"/>
<dbReference type="InterPro" id="IPR000281">
    <property type="entry name" value="HTH_RpiR"/>
</dbReference>
<gene>
    <name evidence="6" type="ORF">YC6258_05335</name>
</gene>
<dbReference type="PATRIC" id="fig|1445510.3.peg.5297"/>
<organism evidence="6 7">
    <name type="scientific">Gynuella sunshinyii YC6258</name>
    <dbReference type="NCBI Taxonomy" id="1445510"/>
    <lineage>
        <taxon>Bacteria</taxon>
        <taxon>Pseudomonadati</taxon>
        <taxon>Pseudomonadota</taxon>
        <taxon>Gammaproteobacteria</taxon>
        <taxon>Oceanospirillales</taxon>
        <taxon>Saccharospirillaceae</taxon>
        <taxon>Gynuella</taxon>
    </lineage>
</organism>
<dbReference type="CDD" id="cd05013">
    <property type="entry name" value="SIS_RpiR"/>
    <property type="match status" value="1"/>
</dbReference>
<dbReference type="GO" id="GO:0097367">
    <property type="term" value="F:carbohydrate derivative binding"/>
    <property type="evidence" value="ECO:0007669"/>
    <property type="project" value="InterPro"/>
</dbReference>